<comment type="subcellular location">
    <subcellularLocation>
        <location evidence="7 8">Cytoplasm</location>
    </subcellularLocation>
</comment>
<feature type="binding site" evidence="7">
    <location>
        <position position="458"/>
    </location>
    <ligand>
        <name>meso-2,6-diaminopimelate</name>
        <dbReference type="ChEBI" id="CHEBI:57791"/>
    </ligand>
</feature>
<evidence type="ECO:0000313" key="13">
    <source>
        <dbReference type="Proteomes" id="UP001065265"/>
    </source>
</evidence>
<keyword evidence="5 7" id="KW-0131">Cell cycle</keyword>
<dbReference type="RefSeq" id="WP_265560819.1">
    <property type="nucleotide sequence ID" value="NZ_CP092471.1"/>
</dbReference>
<keyword evidence="2 7" id="KW-0132">Cell division</keyword>
<dbReference type="InterPro" id="IPR000713">
    <property type="entry name" value="Mur_ligase_N"/>
</dbReference>
<evidence type="ECO:0000256" key="4">
    <source>
        <dbReference type="ARBA" id="ARBA00022984"/>
    </source>
</evidence>
<dbReference type="InterPro" id="IPR036565">
    <property type="entry name" value="Mur-like_cat_sf"/>
</dbReference>
<feature type="short sequence motif" description="Meso-diaminopimelate recognition motif" evidence="7">
    <location>
        <begin position="409"/>
        <end position="412"/>
    </location>
</feature>
<dbReference type="Pfam" id="PF02875">
    <property type="entry name" value="Mur_ligase_C"/>
    <property type="match status" value="1"/>
</dbReference>
<comment type="cofactor">
    <cofactor evidence="7">
        <name>Mg(2+)</name>
        <dbReference type="ChEBI" id="CHEBI:18420"/>
    </cofactor>
</comment>
<evidence type="ECO:0000259" key="10">
    <source>
        <dbReference type="Pfam" id="PF02875"/>
    </source>
</evidence>
<keyword evidence="3 7" id="KW-0133">Cell shape</keyword>
<feature type="binding site" evidence="7">
    <location>
        <begin position="151"/>
        <end position="152"/>
    </location>
    <ligand>
        <name>UDP-N-acetyl-alpha-D-muramoyl-L-alanyl-D-glutamate</name>
        <dbReference type="ChEBI" id="CHEBI:83900"/>
    </ligand>
</feature>
<dbReference type="SUPFAM" id="SSF63418">
    <property type="entry name" value="MurE/MurF N-terminal domain"/>
    <property type="match status" value="1"/>
</dbReference>
<evidence type="ECO:0000256" key="1">
    <source>
        <dbReference type="ARBA" id="ARBA00005898"/>
    </source>
</evidence>
<accession>A0ABY5T113</accession>
<feature type="binding site" evidence="7">
    <location>
        <position position="462"/>
    </location>
    <ligand>
        <name>meso-2,6-diaminopimelate</name>
        <dbReference type="ChEBI" id="CHEBI:57791"/>
    </ligand>
</feature>
<evidence type="ECO:0000256" key="8">
    <source>
        <dbReference type="RuleBase" id="RU004135"/>
    </source>
</evidence>
<dbReference type="PANTHER" id="PTHR23135">
    <property type="entry name" value="MUR LIGASE FAMILY MEMBER"/>
    <property type="match status" value="1"/>
</dbReference>
<keyword evidence="7" id="KW-0460">Magnesium</keyword>
<dbReference type="Pfam" id="PF01225">
    <property type="entry name" value="Mur_ligase"/>
    <property type="match status" value="1"/>
</dbReference>
<feature type="binding site" evidence="7">
    <location>
        <position position="186"/>
    </location>
    <ligand>
        <name>UDP-N-acetyl-alpha-D-muramoyl-L-alanyl-D-glutamate</name>
        <dbReference type="ChEBI" id="CHEBI:83900"/>
    </ligand>
</feature>
<evidence type="ECO:0000313" key="12">
    <source>
        <dbReference type="EMBL" id="UVI40482.1"/>
    </source>
</evidence>
<evidence type="ECO:0000256" key="6">
    <source>
        <dbReference type="ARBA" id="ARBA00023316"/>
    </source>
</evidence>
<dbReference type="InterPro" id="IPR036615">
    <property type="entry name" value="Mur_ligase_C_dom_sf"/>
</dbReference>
<feature type="domain" description="Mur ligase C-terminal" evidence="10">
    <location>
        <begin position="335"/>
        <end position="460"/>
    </location>
</feature>
<dbReference type="SUPFAM" id="SSF53244">
    <property type="entry name" value="MurD-like peptide ligases, peptide-binding domain"/>
    <property type="match status" value="1"/>
</dbReference>
<dbReference type="InterPro" id="IPR013221">
    <property type="entry name" value="Mur_ligase_cen"/>
</dbReference>
<keyword evidence="6 7" id="KW-0961">Cell wall biogenesis/degradation</keyword>
<feature type="binding site" evidence="7">
    <location>
        <position position="184"/>
    </location>
    <ligand>
        <name>UDP-N-acetyl-alpha-D-muramoyl-L-alanyl-D-glutamate</name>
        <dbReference type="ChEBI" id="CHEBI:83900"/>
    </ligand>
</feature>
<dbReference type="SUPFAM" id="SSF53623">
    <property type="entry name" value="MurD-like peptide ligases, catalytic domain"/>
    <property type="match status" value="1"/>
</dbReference>
<keyword evidence="7" id="KW-0067">ATP-binding</keyword>
<protein>
    <recommendedName>
        <fullName evidence="7">UDP-N-acetylmuramoyl-L-alanyl-D-glutamate--2,6-diaminopimelate ligase</fullName>
        <ecNumber evidence="7">6.3.2.13</ecNumber>
    </recommendedName>
    <alternativeName>
        <fullName evidence="7">Meso-A2pm-adding enzyme</fullName>
    </alternativeName>
    <alternativeName>
        <fullName evidence="7">Meso-diaminopimelate-adding enzyme</fullName>
    </alternativeName>
    <alternativeName>
        <fullName evidence="7">UDP-MurNAc-L-Ala-D-Glu:meso-diaminopimelate ligase</fullName>
    </alternativeName>
    <alternativeName>
        <fullName evidence="7">UDP-MurNAc-tripeptide synthetase</fullName>
    </alternativeName>
    <alternativeName>
        <fullName evidence="7">UDP-N-acetylmuramyl-tripeptide synthetase</fullName>
    </alternativeName>
</protein>
<evidence type="ECO:0000259" key="11">
    <source>
        <dbReference type="Pfam" id="PF08245"/>
    </source>
</evidence>
<evidence type="ECO:0000256" key="7">
    <source>
        <dbReference type="HAMAP-Rule" id="MF_00208"/>
    </source>
</evidence>
<dbReference type="Gene3D" id="3.40.1390.10">
    <property type="entry name" value="MurE/MurF, N-terminal domain"/>
    <property type="match status" value="1"/>
</dbReference>
<comment type="pathway">
    <text evidence="7 8">Cell wall biogenesis; peptidoglycan biosynthesis.</text>
</comment>
<dbReference type="EMBL" id="CP092471">
    <property type="protein sequence ID" value="UVI40482.1"/>
    <property type="molecule type" value="Genomic_DNA"/>
</dbReference>
<feature type="domain" description="Mur ligase central" evidence="11">
    <location>
        <begin position="107"/>
        <end position="313"/>
    </location>
</feature>
<keyword evidence="13" id="KW-1185">Reference proteome</keyword>
<feature type="binding site" evidence="7">
    <location>
        <begin position="409"/>
        <end position="412"/>
    </location>
    <ligand>
        <name>meso-2,6-diaminopimelate</name>
        <dbReference type="ChEBI" id="CHEBI:57791"/>
    </ligand>
</feature>
<evidence type="ECO:0000256" key="2">
    <source>
        <dbReference type="ARBA" id="ARBA00022618"/>
    </source>
</evidence>
<dbReference type="InterPro" id="IPR005761">
    <property type="entry name" value="UDP-N-AcMur-Glu-dNH2Pim_ligase"/>
</dbReference>
<comment type="similarity">
    <text evidence="1 7">Belongs to the MurCDEF family. MurE subfamily.</text>
</comment>
<dbReference type="HAMAP" id="MF_00208">
    <property type="entry name" value="MurE"/>
    <property type="match status" value="1"/>
</dbReference>
<dbReference type="Gene3D" id="3.90.190.20">
    <property type="entry name" value="Mur ligase, C-terminal domain"/>
    <property type="match status" value="1"/>
</dbReference>
<comment type="PTM">
    <text evidence="7">Carboxylation is probably crucial for Mg(2+) binding and, consequently, for the gamma-phosphate positioning of ATP.</text>
</comment>
<evidence type="ECO:0000259" key="9">
    <source>
        <dbReference type="Pfam" id="PF01225"/>
    </source>
</evidence>
<dbReference type="GO" id="GO:0008765">
    <property type="term" value="F:UDP-N-acetylmuramoylalanyl-D-glutamate-2,6-diaminopimelate ligase activity"/>
    <property type="evidence" value="ECO:0007669"/>
    <property type="project" value="UniProtKB-EC"/>
</dbReference>
<dbReference type="EC" id="6.3.2.13" evidence="7"/>
<dbReference type="PANTHER" id="PTHR23135:SF4">
    <property type="entry name" value="UDP-N-ACETYLMURAMOYL-L-ALANYL-D-GLUTAMATE--2,6-DIAMINOPIMELATE LIGASE MURE HOMOLOG, CHLOROPLASTIC"/>
    <property type="match status" value="1"/>
</dbReference>
<keyword evidence="7 12" id="KW-0436">Ligase</keyword>
<dbReference type="Gene3D" id="3.40.1190.10">
    <property type="entry name" value="Mur-like, catalytic domain"/>
    <property type="match status" value="1"/>
</dbReference>
<keyword evidence="4 7" id="KW-0573">Peptidoglycan synthesis</keyword>
<name>A0ABY5T113_9SPHN</name>
<keyword evidence="7" id="KW-0547">Nucleotide-binding</keyword>
<dbReference type="Proteomes" id="UP001065265">
    <property type="component" value="Chromosome"/>
</dbReference>
<gene>
    <name evidence="7" type="primary">murE</name>
    <name evidence="12" type="ORF">L1F33_05935</name>
</gene>
<dbReference type="NCBIfam" id="NF001124">
    <property type="entry name" value="PRK00139.1-2"/>
    <property type="match status" value="1"/>
</dbReference>
<comment type="function">
    <text evidence="7">Catalyzes the addition of meso-diaminopimelic acid to the nucleotide precursor UDP-N-acetylmuramoyl-L-alanyl-D-glutamate (UMAG) in the biosynthesis of bacterial cell-wall peptidoglycan.</text>
</comment>
<feature type="binding site" evidence="7">
    <location>
        <position position="178"/>
    </location>
    <ligand>
        <name>UDP-N-acetyl-alpha-D-muramoyl-L-alanyl-D-glutamate</name>
        <dbReference type="ChEBI" id="CHEBI:83900"/>
    </ligand>
</feature>
<feature type="modified residue" description="N6-carboxylysine" evidence="7">
    <location>
        <position position="218"/>
    </location>
</feature>
<evidence type="ECO:0000256" key="5">
    <source>
        <dbReference type="ARBA" id="ARBA00023306"/>
    </source>
</evidence>
<proteinExistence type="inferred from homology"/>
<organism evidence="12 13">
    <name type="scientific">Qipengyuania spongiae</name>
    <dbReference type="NCBI Taxonomy" id="2909673"/>
    <lineage>
        <taxon>Bacteria</taxon>
        <taxon>Pseudomonadati</taxon>
        <taxon>Pseudomonadota</taxon>
        <taxon>Alphaproteobacteria</taxon>
        <taxon>Sphingomonadales</taxon>
        <taxon>Erythrobacteraceae</taxon>
        <taxon>Qipengyuania</taxon>
    </lineage>
</organism>
<dbReference type="Pfam" id="PF08245">
    <property type="entry name" value="Mur_ligase_M"/>
    <property type="match status" value="1"/>
</dbReference>
<dbReference type="NCBIfam" id="TIGR01085">
    <property type="entry name" value="murE"/>
    <property type="match status" value="1"/>
</dbReference>
<keyword evidence="7" id="KW-0963">Cytoplasm</keyword>
<feature type="domain" description="Mur ligase N-terminal catalytic" evidence="9">
    <location>
        <begin position="25"/>
        <end position="86"/>
    </location>
</feature>
<feature type="binding site" evidence="7">
    <location>
        <begin position="109"/>
        <end position="115"/>
    </location>
    <ligand>
        <name>ATP</name>
        <dbReference type="ChEBI" id="CHEBI:30616"/>
    </ligand>
</feature>
<feature type="binding site" evidence="7">
    <location>
        <position position="385"/>
    </location>
    <ligand>
        <name>meso-2,6-diaminopimelate</name>
        <dbReference type="ChEBI" id="CHEBI:57791"/>
    </ligand>
</feature>
<reference evidence="12" key="1">
    <citation type="submission" date="2022-02" db="EMBL/GenBank/DDBJ databases">
        <title>Qipengyuania spongiae sp. nov., isolated from marine sponge.</title>
        <authorList>
            <person name="Li Z."/>
            <person name="Zhang M."/>
        </authorList>
    </citation>
    <scope>NUCLEOTIDE SEQUENCE</scope>
    <source>
        <strain evidence="12">PHS-Z21</strain>
    </source>
</reference>
<comment type="caution">
    <text evidence="7">Lacks conserved residue(s) required for the propagation of feature annotation.</text>
</comment>
<sequence length="493" mass="51242">MKLAKILRGADLDPAAAGDAADMDVTGFAIDHRKVAPGTVFGAFRGAQSNGEDYIPAAIEAGAIAVVARPEAAVAGAAHIADAEPRRAFAHAAAHFFTPIPAHIVAVTGTNGKTSTVEMTRQIWRMAGERAASIGTLGVTTPDESVSTGLTTPDIVTFLSNLTGLAREGVSHVAFEASSHGLSQYRNEGVRPQAVGFTNFSRDHLDYHADMEEYFLAKMRLFDEVAAEGATAVIWTGGEESGWTARAIQHATKRGLKLLTAGERGEDIRLTARKATPLGQDLTVEHGGTARTIRLPLIGAYQVANALVAAGLALASGTDAGRVWDAVARLQPVRGRLERAVIAPSGAPVYVDYAHTADALEAAILALRPHVSGRLITVFGAGGDRDHGKREPMGAAAAKHSDLIIVTDDNPRGEDPAAIRRAVIAGAGAEAREIGDRRAAIAAAVAEAGEGDIVLLAGKGHEKGQIVGSGERMQVLPFDDVEVARECAAGAGS</sequence>
<evidence type="ECO:0000256" key="3">
    <source>
        <dbReference type="ARBA" id="ARBA00022960"/>
    </source>
</evidence>
<comment type="catalytic activity">
    <reaction evidence="7">
        <text>UDP-N-acetyl-alpha-D-muramoyl-L-alanyl-D-glutamate + meso-2,6-diaminopimelate + ATP = UDP-N-acetyl-alpha-D-muramoyl-L-alanyl-gamma-D-glutamyl-meso-2,6-diaminopimelate + ADP + phosphate + H(+)</text>
        <dbReference type="Rhea" id="RHEA:23676"/>
        <dbReference type="ChEBI" id="CHEBI:15378"/>
        <dbReference type="ChEBI" id="CHEBI:30616"/>
        <dbReference type="ChEBI" id="CHEBI:43474"/>
        <dbReference type="ChEBI" id="CHEBI:57791"/>
        <dbReference type="ChEBI" id="CHEBI:83900"/>
        <dbReference type="ChEBI" id="CHEBI:83905"/>
        <dbReference type="ChEBI" id="CHEBI:456216"/>
        <dbReference type="EC" id="6.3.2.13"/>
    </reaction>
</comment>
<dbReference type="InterPro" id="IPR035911">
    <property type="entry name" value="MurE/MurF_N"/>
</dbReference>
<dbReference type="InterPro" id="IPR004101">
    <property type="entry name" value="Mur_ligase_C"/>
</dbReference>